<evidence type="ECO:0000256" key="4">
    <source>
        <dbReference type="ARBA" id="ARBA00008883"/>
    </source>
</evidence>
<evidence type="ECO:0000256" key="17">
    <source>
        <dbReference type="SAM" id="Phobius"/>
    </source>
</evidence>
<evidence type="ECO:0000259" key="18">
    <source>
        <dbReference type="Pfam" id="PF02706"/>
    </source>
</evidence>
<dbReference type="InterPro" id="IPR050445">
    <property type="entry name" value="Bact_polysacc_biosynth/exp"/>
</dbReference>
<evidence type="ECO:0000259" key="19">
    <source>
        <dbReference type="Pfam" id="PF13614"/>
    </source>
</evidence>
<keyword evidence="11 20" id="KW-0418">Kinase</keyword>
<protein>
    <recommendedName>
        <fullName evidence="5">non-specific protein-tyrosine kinase</fullName>
        <ecNumber evidence="5">2.7.10.2</ecNumber>
    </recommendedName>
</protein>
<keyword evidence="6" id="KW-1003">Cell membrane</keyword>
<evidence type="ECO:0000256" key="1">
    <source>
        <dbReference type="ARBA" id="ARBA00004429"/>
    </source>
</evidence>
<dbReference type="RefSeq" id="WP_420897464.1">
    <property type="nucleotide sequence ID" value="NZ_QXGK01000003.1"/>
</dbReference>
<evidence type="ECO:0000256" key="7">
    <source>
        <dbReference type="ARBA" id="ARBA00022519"/>
    </source>
</evidence>
<keyword evidence="12" id="KW-0067">ATP-binding</keyword>
<comment type="subcellular location">
    <subcellularLocation>
        <location evidence="1">Cell inner membrane</location>
        <topology evidence="1">Multi-pass membrane protein</topology>
    </subcellularLocation>
</comment>
<dbReference type="InterPro" id="IPR027417">
    <property type="entry name" value="P-loop_NTPase"/>
</dbReference>
<comment type="catalytic activity">
    <reaction evidence="16">
        <text>L-tyrosyl-[protein] + ATP = O-phospho-L-tyrosyl-[protein] + ADP + H(+)</text>
        <dbReference type="Rhea" id="RHEA:10596"/>
        <dbReference type="Rhea" id="RHEA-COMP:10136"/>
        <dbReference type="Rhea" id="RHEA-COMP:20101"/>
        <dbReference type="ChEBI" id="CHEBI:15378"/>
        <dbReference type="ChEBI" id="CHEBI:30616"/>
        <dbReference type="ChEBI" id="CHEBI:46858"/>
        <dbReference type="ChEBI" id="CHEBI:61978"/>
        <dbReference type="ChEBI" id="CHEBI:456216"/>
        <dbReference type="EC" id="2.7.10.2"/>
    </reaction>
</comment>
<dbReference type="EC" id="2.7.10.2" evidence="5"/>
<evidence type="ECO:0000256" key="9">
    <source>
        <dbReference type="ARBA" id="ARBA00022692"/>
    </source>
</evidence>
<evidence type="ECO:0000256" key="2">
    <source>
        <dbReference type="ARBA" id="ARBA00006683"/>
    </source>
</evidence>
<feature type="transmembrane region" description="Helical" evidence="17">
    <location>
        <begin position="26"/>
        <end position="45"/>
    </location>
</feature>
<dbReference type="PANTHER" id="PTHR32309">
    <property type="entry name" value="TYROSINE-PROTEIN KINASE"/>
    <property type="match status" value="1"/>
</dbReference>
<keyword evidence="9 17" id="KW-0812">Transmembrane</keyword>
<dbReference type="GO" id="GO:0005886">
    <property type="term" value="C:plasma membrane"/>
    <property type="evidence" value="ECO:0007669"/>
    <property type="project" value="UniProtKB-SubCell"/>
</dbReference>
<evidence type="ECO:0000256" key="12">
    <source>
        <dbReference type="ARBA" id="ARBA00022840"/>
    </source>
</evidence>
<dbReference type="SUPFAM" id="SSF52540">
    <property type="entry name" value="P-loop containing nucleoside triphosphate hydrolases"/>
    <property type="match status" value="1"/>
</dbReference>
<dbReference type="CDD" id="cd05387">
    <property type="entry name" value="BY-kinase"/>
    <property type="match status" value="1"/>
</dbReference>
<comment type="similarity">
    <text evidence="2">Belongs to the CpsC/CapA family.</text>
</comment>
<dbReference type="InterPro" id="IPR003856">
    <property type="entry name" value="LPS_length_determ_N"/>
</dbReference>
<evidence type="ECO:0000256" key="10">
    <source>
        <dbReference type="ARBA" id="ARBA00022741"/>
    </source>
</evidence>
<dbReference type="InterPro" id="IPR025669">
    <property type="entry name" value="AAA_dom"/>
</dbReference>
<evidence type="ECO:0000256" key="5">
    <source>
        <dbReference type="ARBA" id="ARBA00011903"/>
    </source>
</evidence>
<evidence type="ECO:0000313" key="20">
    <source>
        <dbReference type="EMBL" id="RSX58055.1"/>
    </source>
</evidence>
<dbReference type="AlphaFoldDB" id="A0A430FVU4"/>
<dbReference type="PANTHER" id="PTHR32309:SF13">
    <property type="entry name" value="FERRIC ENTEROBACTIN TRANSPORT PROTEIN FEPE"/>
    <property type="match status" value="1"/>
</dbReference>
<gene>
    <name evidence="20" type="ORF">D2E24_0415</name>
</gene>
<keyword evidence="14 17" id="KW-0472">Membrane</keyword>
<keyword evidence="10" id="KW-0547">Nucleotide-binding</keyword>
<evidence type="ECO:0000313" key="21">
    <source>
        <dbReference type="Proteomes" id="UP000287470"/>
    </source>
</evidence>
<comment type="similarity">
    <text evidence="4">Belongs to the etk/wzc family.</text>
</comment>
<comment type="caution">
    <text evidence="20">The sequence shown here is derived from an EMBL/GenBank/DDBJ whole genome shotgun (WGS) entry which is preliminary data.</text>
</comment>
<name>A0A430FVU4_9BIFI</name>
<evidence type="ECO:0000256" key="15">
    <source>
        <dbReference type="ARBA" id="ARBA00023137"/>
    </source>
</evidence>
<feature type="domain" description="AAA" evidence="19">
    <location>
        <begin position="283"/>
        <end position="401"/>
    </location>
</feature>
<dbReference type="EMBL" id="QXGK01000003">
    <property type="protein sequence ID" value="RSX58055.1"/>
    <property type="molecule type" value="Genomic_DNA"/>
</dbReference>
<feature type="domain" description="Polysaccharide chain length determinant N-terminal" evidence="18">
    <location>
        <begin position="17"/>
        <end position="105"/>
    </location>
</feature>
<dbReference type="GO" id="GO:0004715">
    <property type="term" value="F:non-membrane spanning protein tyrosine kinase activity"/>
    <property type="evidence" value="ECO:0007669"/>
    <property type="project" value="UniProtKB-EC"/>
</dbReference>
<dbReference type="Proteomes" id="UP000287470">
    <property type="component" value="Unassembled WGS sequence"/>
</dbReference>
<feature type="transmembrane region" description="Helical" evidence="17">
    <location>
        <begin position="193"/>
        <end position="212"/>
    </location>
</feature>
<accession>A0A430FVU4</accession>
<organism evidence="20 21">
    <name type="scientific">Bifidobacterium samirii</name>
    <dbReference type="NCBI Taxonomy" id="2306974"/>
    <lineage>
        <taxon>Bacteria</taxon>
        <taxon>Bacillati</taxon>
        <taxon>Actinomycetota</taxon>
        <taxon>Actinomycetes</taxon>
        <taxon>Bifidobacteriales</taxon>
        <taxon>Bifidobacteriaceae</taxon>
        <taxon>Bifidobacterium</taxon>
    </lineage>
</organism>
<evidence type="ECO:0000256" key="11">
    <source>
        <dbReference type="ARBA" id="ARBA00022777"/>
    </source>
</evidence>
<proteinExistence type="inferred from homology"/>
<dbReference type="InterPro" id="IPR005702">
    <property type="entry name" value="Wzc-like_C"/>
</dbReference>
<dbReference type="GO" id="GO:0005524">
    <property type="term" value="F:ATP binding"/>
    <property type="evidence" value="ECO:0007669"/>
    <property type="project" value="UniProtKB-KW"/>
</dbReference>
<sequence length="490" mass="51966">MGLENTGSVDNDVITIDVLGALKKHVVTAVITFVVVVAGVCAYTFTRTPMYTASAQLFATYRNTAADSSNANSYNAGASYISSQIATYPDLVKTEAVLQPVIDDLGLDTSVGALSRQVSASNPTDTMMLKVSVSDADPEMAAKIANAAAASLRDQITGSLYSEGGSELISPVNLAIVQKAGTPGSPSSPNVKMNLAVGLAGGLVLGVIAAVLKDLLDRRVRTVADVQAIVDETPILGTLTQGEVFTEKAPVMVGHASSREAEDLRRLRTNLTFMENGEGLSNVIVVTSSSPSEGKTTTSANLAVAFAENGAKVLLIDADVRNPSIAKSLDVENSVGLTHLVSGEVSSRDAIQKYWKSNLHVLTSGQQTLNPSVLLNSMAMKALIHQVADNYDHVIIDTAPMQVSNDAAVFAKEGAQLLMVAGLGVVEKRRLTTTMDELETLDIEPVGMVLNFAEQEKAKDSYYYYYYGEKDGKRQGRRHKKKGSKTGSQA</sequence>
<evidence type="ECO:0000256" key="16">
    <source>
        <dbReference type="ARBA" id="ARBA00051245"/>
    </source>
</evidence>
<evidence type="ECO:0000256" key="6">
    <source>
        <dbReference type="ARBA" id="ARBA00022475"/>
    </source>
</evidence>
<evidence type="ECO:0000256" key="14">
    <source>
        <dbReference type="ARBA" id="ARBA00023136"/>
    </source>
</evidence>
<dbReference type="Pfam" id="PF02706">
    <property type="entry name" value="Wzz"/>
    <property type="match status" value="1"/>
</dbReference>
<dbReference type="Pfam" id="PF13614">
    <property type="entry name" value="AAA_31"/>
    <property type="match status" value="1"/>
</dbReference>
<evidence type="ECO:0000256" key="3">
    <source>
        <dbReference type="ARBA" id="ARBA00007316"/>
    </source>
</evidence>
<dbReference type="NCBIfam" id="TIGR01007">
    <property type="entry name" value="eps_fam"/>
    <property type="match status" value="1"/>
</dbReference>
<evidence type="ECO:0000256" key="13">
    <source>
        <dbReference type="ARBA" id="ARBA00022989"/>
    </source>
</evidence>
<keyword evidence="7" id="KW-0997">Cell inner membrane</keyword>
<keyword evidence="21" id="KW-1185">Reference proteome</keyword>
<comment type="similarity">
    <text evidence="3">Belongs to the CpsD/CapB family.</text>
</comment>
<reference evidence="20 21" key="1">
    <citation type="submission" date="2018-09" db="EMBL/GenBank/DDBJ databases">
        <title>Characterization of the phylogenetic diversity of five novel species belonging to the genus Bifidobacterium.</title>
        <authorList>
            <person name="Lugli G.A."/>
            <person name="Duranti S."/>
            <person name="Milani C."/>
        </authorList>
    </citation>
    <scope>NUCLEOTIDE SEQUENCE [LARGE SCALE GENOMIC DNA]</scope>
    <source>
        <strain evidence="20 21">2033B</strain>
    </source>
</reference>
<keyword evidence="15 20" id="KW-0829">Tyrosine-protein kinase</keyword>
<keyword evidence="13 17" id="KW-1133">Transmembrane helix</keyword>
<evidence type="ECO:0000256" key="8">
    <source>
        <dbReference type="ARBA" id="ARBA00022679"/>
    </source>
</evidence>
<dbReference type="Gene3D" id="3.40.50.300">
    <property type="entry name" value="P-loop containing nucleotide triphosphate hydrolases"/>
    <property type="match status" value="1"/>
</dbReference>
<keyword evidence="8" id="KW-0808">Transferase</keyword>